<evidence type="ECO:0000313" key="3">
    <source>
        <dbReference type="Proteomes" id="UP000185374"/>
    </source>
</evidence>
<name>A0A0E3F9K0_9CAUD</name>
<organism evidence="2 3">
    <name type="scientific">Synechococcus phage ACG-2014d</name>
    <dbReference type="NCBI Taxonomy" id="1493509"/>
    <lineage>
        <taxon>Viruses</taxon>
        <taxon>Duplodnaviria</taxon>
        <taxon>Heunggongvirae</taxon>
        <taxon>Uroviricota</taxon>
        <taxon>Caudoviricetes</taxon>
        <taxon>Pantevenvirales</taxon>
        <taxon>Kyanoviridae</taxon>
        <taxon>Lowelvirus</taxon>
        <taxon>Lowelvirus tuscon4d</taxon>
    </lineage>
</organism>
<dbReference type="EMBL" id="KJ019062">
    <property type="protein sequence ID" value="AIX22474.1"/>
    <property type="molecule type" value="Genomic_DNA"/>
</dbReference>
<dbReference type="Proteomes" id="UP000185374">
    <property type="component" value="Segment"/>
</dbReference>
<proteinExistence type="predicted"/>
<reference evidence="2 3" key="1">
    <citation type="submission" date="2013-12" db="EMBL/GenBank/DDBJ databases">
        <title>Ecological redundancy of diverse viral populations within a natural community.</title>
        <authorList>
            <person name="Gregory A.C."/>
            <person name="LaButti K."/>
            <person name="Copeland A."/>
            <person name="Woyke T."/>
            <person name="Sullivan M.B."/>
        </authorList>
    </citation>
    <scope>NUCLEOTIDE SEQUENCE [LARGE SCALE GENOMIC DNA]</scope>
    <source>
        <strain evidence="2">Syn7803C93</strain>
    </source>
</reference>
<evidence type="ECO:0000256" key="1">
    <source>
        <dbReference type="SAM" id="MobiDB-lite"/>
    </source>
</evidence>
<gene>
    <name evidence="2" type="ORF">Syn7803C93_140</name>
</gene>
<feature type="region of interest" description="Disordered" evidence="1">
    <location>
        <begin position="1"/>
        <end position="30"/>
    </location>
</feature>
<sequence>MQILMLDSGVDHQQKTKRPVSVMADPWTTE</sequence>
<evidence type="ECO:0000313" key="2">
    <source>
        <dbReference type="EMBL" id="AIX22474.1"/>
    </source>
</evidence>
<accession>A0A0E3F9K0</accession>
<protein>
    <submittedName>
        <fullName evidence="2">Uncharacterized protein</fullName>
    </submittedName>
</protein>